<evidence type="ECO:0000256" key="12">
    <source>
        <dbReference type="ARBA" id="ARBA00022796"/>
    </source>
</evidence>
<dbReference type="GO" id="GO:0043682">
    <property type="term" value="F:P-type divalent copper transporter activity"/>
    <property type="evidence" value="ECO:0007669"/>
    <property type="project" value="TreeGrafter"/>
</dbReference>
<dbReference type="CDD" id="cd00371">
    <property type="entry name" value="HMA"/>
    <property type="match status" value="2"/>
</dbReference>
<evidence type="ECO:0000256" key="9">
    <source>
        <dbReference type="ARBA" id="ARBA00022723"/>
    </source>
</evidence>
<evidence type="ECO:0000256" key="2">
    <source>
        <dbReference type="ARBA" id="ARBA00006024"/>
    </source>
</evidence>
<dbReference type="Gene3D" id="3.40.1110.10">
    <property type="entry name" value="Calcium-transporting ATPase, cytoplasmic domain N"/>
    <property type="match status" value="1"/>
</dbReference>
<dbReference type="Pfam" id="PF00403">
    <property type="entry name" value="HMA"/>
    <property type="match status" value="2"/>
</dbReference>
<dbReference type="InterPro" id="IPR036412">
    <property type="entry name" value="HAD-like_sf"/>
</dbReference>
<dbReference type="NCBIfam" id="TIGR01525">
    <property type="entry name" value="ATPase-IB_hvy"/>
    <property type="match status" value="1"/>
</dbReference>
<dbReference type="SFLD" id="SFLDS00003">
    <property type="entry name" value="Haloacid_Dehalogenase"/>
    <property type="match status" value="1"/>
</dbReference>
<evidence type="ECO:0000313" key="26">
    <source>
        <dbReference type="Proteomes" id="UP000317371"/>
    </source>
</evidence>
<dbReference type="NCBIfam" id="TIGR01511">
    <property type="entry name" value="ATPase-IB1_Cu"/>
    <property type="match status" value="1"/>
</dbReference>
<evidence type="ECO:0000256" key="13">
    <source>
        <dbReference type="ARBA" id="ARBA00022840"/>
    </source>
</evidence>
<evidence type="ECO:0000256" key="17">
    <source>
        <dbReference type="ARBA" id="ARBA00023008"/>
    </source>
</evidence>
<dbReference type="FunFam" id="3.40.50.1000:FF:000144">
    <property type="entry name" value="copper-transporting ATPase 1 isoform X2"/>
    <property type="match status" value="1"/>
</dbReference>
<dbReference type="SFLD" id="SFLDG00002">
    <property type="entry name" value="C1.7:_P-type_atpase_like"/>
    <property type="match status" value="1"/>
</dbReference>
<proteinExistence type="inferred from homology"/>
<evidence type="ECO:0000256" key="15">
    <source>
        <dbReference type="ARBA" id="ARBA00022967"/>
    </source>
</evidence>
<dbReference type="Proteomes" id="UP000317371">
    <property type="component" value="Unassembled WGS sequence"/>
</dbReference>
<evidence type="ECO:0000256" key="11">
    <source>
        <dbReference type="ARBA" id="ARBA00022741"/>
    </source>
</evidence>
<dbReference type="InterPro" id="IPR006121">
    <property type="entry name" value="HMA_dom"/>
</dbReference>
<dbReference type="NCBIfam" id="TIGR00003">
    <property type="entry name" value="copper ion binding protein"/>
    <property type="match status" value="1"/>
</dbReference>
<evidence type="ECO:0000256" key="1">
    <source>
        <dbReference type="ARBA" id="ARBA00004651"/>
    </source>
</evidence>
<dbReference type="GO" id="GO:0005886">
    <property type="term" value="C:plasma membrane"/>
    <property type="evidence" value="ECO:0007669"/>
    <property type="project" value="UniProtKB-SubCell"/>
</dbReference>
<comment type="subcellular location">
    <subcellularLocation>
        <location evidence="1">Cell membrane</location>
        <topology evidence="1">Multi-pass membrane protein</topology>
    </subcellularLocation>
</comment>
<dbReference type="SUPFAM" id="SSF81665">
    <property type="entry name" value="Calcium ATPase, transmembrane domain M"/>
    <property type="match status" value="1"/>
</dbReference>
<evidence type="ECO:0000256" key="21">
    <source>
        <dbReference type="ARBA" id="ARBA00033239"/>
    </source>
</evidence>
<protein>
    <recommendedName>
        <fullName evidence="4">Copper-exporting P-type ATPase</fullName>
        <ecNumber evidence="3">7.2.2.8</ecNumber>
    </recommendedName>
    <alternativeName>
        <fullName evidence="20">Copper-exporting P-type ATPase A</fullName>
    </alternativeName>
    <alternativeName>
        <fullName evidence="21">Cu(+)-exporting ATPase</fullName>
    </alternativeName>
</protein>
<evidence type="ECO:0000256" key="22">
    <source>
        <dbReference type="ARBA" id="ARBA00049289"/>
    </source>
</evidence>
<evidence type="ECO:0000313" key="25">
    <source>
        <dbReference type="EMBL" id="TQE96483.1"/>
    </source>
</evidence>
<feature type="transmembrane region" description="Helical" evidence="23">
    <location>
        <begin position="821"/>
        <end position="840"/>
    </location>
</feature>
<feature type="transmembrane region" description="Helical" evidence="23">
    <location>
        <begin position="505"/>
        <end position="528"/>
    </location>
</feature>
<evidence type="ECO:0000256" key="23">
    <source>
        <dbReference type="RuleBase" id="RU362081"/>
    </source>
</evidence>
<comment type="catalytic activity">
    <reaction evidence="22">
        <text>Cu(+)(in) + ATP + H2O = Cu(+)(out) + ADP + phosphate + H(+)</text>
        <dbReference type="Rhea" id="RHEA:25792"/>
        <dbReference type="ChEBI" id="CHEBI:15377"/>
        <dbReference type="ChEBI" id="CHEBI:15378"/>
        <dbReference type="ChEBI" id="CHEBI:30616"/>
        <dbReference type="ChEBI" id="CHEBI:43474"/>
        <dbReference type="ChEBI" id="CHEBI:49552"/>
        <dbReference type="ChEBI" id="CHEBI:456216"/>
        <dbReference type="EC" id="7.2.2.8"/>
    </reaction>
</comment>
<dbReference type="OrthoDB" id="9760364at2"/>
<dbReference type="InParanoid" id="A0A540VK43"/>
<dbReference type="Gene3D" id="3.30.70.100">
    <property type="match status" value="2"/>
</dbReference>
<dbReference type="InterPro" id="IPR017969">
    <property type="entry name" value="Heavy-metal-associated_CS"/>
</dbReference>
<dbReference type="PROSITE" id="PS00154">
    <property type="entry name" value="ATPASE_E1_E2"/>
    <property type="match status" value="1"/>
</dbReference>
<evidence type="ECO:0000256" key="6">
    <source>
        <dbReference type="ARBA" id="ARBA00022475"/>
    </source>
</evidence>
<keyword evidence="14" id="KW-0460">Magnesium</keyword>
<dbReference type="PRINTS" id="PR00942">
    <property type="entry name" value="CUATPASEI"/>
</dbReference>
<evidence type="ECO:0000256" key="18">
    <source>
        <dbReference type="ARBA" id="ARBA00023065"/>
    </source>
</evidence>
<dbReference type="CDD" id="cd02094">
    <property type="entry name" value="P-type_ATPase_Cu-like"/>
    <property type="match status" value="1"/>
</dbReference>
<dbReference type="GO" id="GO:0005524">
    <property type="term" value="F:ATP binding"/>
    <property type="evidence" value="ECO:0007669"/>
    <property type="project" value="UniProtKB-UniRule"/>
</dbReference>
<evidence type="ECO:0000256" key="7">
    <source>
        <dbReference type="ARBA" id="ARBA00022553"/>
    </source>
</evidence>
<dbReference type="InterPro" id="IPR036163">
    <property type="entry name" value="HMA_dom_sf"/>
</dbReference>
<keyword evidence="11 23" id="KW-0547">Nucleotide-binding</keyword>
<sequence>MEINPADAAQTRTVDGVTTYFCSDRCAEQFDREHGGQVETVMPHSATTGFNPELAGPLELELPVAGMTCSSCVVTVERTLQSVPGVEKAHVNFSLGKAHVAYHPEQVDVGTLVGAIKQAGYDVGAAEMHVRITPGLHCASCVRFIEEALYQVPGVLETTVNPGTDSAHIRYIAGQVEFAAIKQAIESTGYQAARPVEQEETVDEETAAHQREYRNLMRKFWFAAAISIPVMLVAYPELPWLYLPNLFVKNASESLIWWLFVLSGIATIPVMAYSGRQFFTGGWTAFKHHTADMNTLIALGTSAAWIYSTVAIFFPSLFPEGTATPFYDVTAVVTALVVLGQALEVRAKGQTSQAIRKLMDLQAKTARVIRNGQEVEIPVEEVLVGDIVVVRPGEKIPVDGEIVEGRSAIDESMVTGESLPVDKGPGDEVIGATVNTTGSFKFRATKVGKDTALAQIVKMVQDAMGSKAPIARLVDVISGYFVPTVMIISILTFLVWFNFGPSPVLAFAVVTAVTVLIIACPCAIGMAVPLSLVAGVGKAAEHGVLIRNGEALQMASQLKVIVLDKTGTITKGKPELTDAVPANGFDEATLLRLAASADRPSEHPLAQAIVDGARGRNIELVEPTEFEAIPGHGVETVVDGRQVLVGNAKLMQRYKVDTSLVDAEVTRLQEEGKTAMVVAVDGQAAGVVAVADTIKEDSIEAIRVMQEMGLEVVMLTGDNERTARAIARQVGIDRVLAEVLPEDKAMQVHLLKGGNRKVGMVGDGINDAPALVEADVGFAIGTGTDVAIEAADITLIGGSLKGVAYAIEISRATMRNAKQSLFGAFIYNTLGIPVAAGVLYPFFGILLSPIIAGAAMAASSVTVVTNANRLRFFKARSFAA</sequence>
<feature type="transmembrane region" description="Helical" evidence="23">
    <location>
        <begin position="846"/>
        <end position="867"/>
    </location>
</feature>
<keyword evidence="8 23" id="KW-0812">Transmembrane</keyword>
<dbReference type="InterPro" id="IPR008250">
    <property type="entry name" value="ATPase_P-typ_transduc_dom_A_sf"/>
</dbReference>
<evidence type="ECO:0000256" key="19">
    <source>
        <dbReference type="ARBA" id="ARBA00023136"/>
    </source>
</evidence>
<keyword evidence="10" id="KW-0677">Repeat</keyword>
<evidence type="ECO:0000256" key="10">
    <source>
        <dbReference type="ARBA" id="ARBA00022737"/>
    </source>
</evidence>
<comment type="similarity">
    <text evidence="2 23">Belongs to the cation transport ATPase (P-type) (TC 3.A.3) family. Type IB subfamily.</text>
</comment>
<feature type="domain" description="HMA" evidence="24">
    <location>
        <begin position="127"/>
        <end position="193"/>
    </location>
</feature>
<name>A0A540VK43_9CHLR</name>
<dbReference type="SUPFAM" id="SSF55008">
    <property type="entry name" value="HMA, heavy metal-associated domain"/>
    <property type="match status" value="2"/>
</dbReference>
<dbReference type="GO" id="GO:0055070">
    <property type="term" value="P:copper ion homeostasis"/>
    <property type="evidence" value="ECO:0007669"/>
    <property type="project" value="TreeGrafter"/>
</dbReference>
<keyword evidence="18" id="KW-0406">Ion transport</keyword>
<dbReference type="SUPFAM" id="SSF56784">
    <property type="entry name" value="HAD-like"/>
    <property type="match status" value="1"/>
</dbReference>
<dbReference type="InterPro" id="IPR018303">
    <property type="entry name" value="ATPase_P-typ_P_site"/>
</dbReference>
<dbReference type="GO" id="GO:0140581">
    <property type="term" value="F:P-type monovalent copper transporter activity"/>
    <property type="evidence" value="ECO:0007669"/>
    <property type="project" value="UniProtKB-EC"/>
</dbReference>
<dbReference type="InterPro" id="IPR001757">
    <property type="entry name" value="P_typ_ATPase"/>
</dbReference>
<keyword evidence="13 23" id="KW-0067">ATP-binding</keyword>
<dbReference type="FunFam" id="2.70.150.10:FF:000020">
    <property type="entry name" value="Copper-exporting P-type ATPase A"/>
    <property type="match status" value="1"/>
</dbReference>
<dbReference type="PRINTS" id="PR00943">
    <property type="entry name" value="CUATPASE"/>
</dbReference>
<keyword evidence="5" id="KW-0813">Transport</keyword>
<dbReference type="EC" id="7.2.2.8" evidence="3"/>
<keyword evidence="19 23" id="KW-0472">Membrane</keyword>
<feature type="transmembrane region" description="Helical" evidence="23">
    <location>
        <begin position="296"/>
        <end position="318"/>
    </location>
</feature>
<dbReference type="InterPro" id="IPR027256">
    <property type="entry name" value="P-typ_ATPase_IB"/>
</dbReference>
<keyword evidence="12" id="KW-0187">Copper transport</keyword>
<dbReference type="PROSITE" id="PS01047">
    <property type="entry name" value="HMA_1"/>
    <property type="match status" value="1"/>
</dbReference>
<dbReference type="SUPFAM" id="SSF81653">
    <property type="entry name" value="Calcium ATPase, transduction domain A"/>
    <property type="match status" value="1"/>
</dbReference>
<dbReference type="PANTHER" id="PTHR43520:SF8">
    <property type="entry name" value="P-TYPE CU(+) TRANSPORTER"/>
    <property type="match status" value="1"/>
</dbReference>
<dbReference type="Gene3D" id="3.40.50.1000">
    <property type="entry name" value="HAD superfamily/HAD-like"/>
    <property type="match status" value="1"/>
</dbReference>
<evidence type="ECO:0000256" key="20">
    <source>
        <dbReference type="ARBA" id="ARBA00029719"/>
    </source>
</evidence>
<dbReference type="InterPro" id="IPR006122">
    <property type="entry name" value="HMA_Cu_ion-bd"/>
</dbReference>
<evidence type="ECO:0000256" key="16">
    <source>
        <dbReference type="ARBA" id="ARBA00022989"/>
    </source>
</evidence>
<dbReference type="InterPro" id="IPR044492">
    <property type="entry name" value="P_typ_ATPase_HD_dom"/>
</dbReference>
<keyword evidence="7" id="KW-0597">Phosphoprotein</keyword>
<dbReference type="GO" id="GO:0016887">
    <property type="term" value="F:ATP hydrolysis activity"/>
    <property type="evidence" value="ECO:0007669"/>
    <property type="project" value="InterPro"/>
</dbReference>
<dbReference type="InterPro" id="IPR059000">
    <property type="entry name" value="ATPase_P-type_domA"/>
</dbReference>
<comment type="caution">
    <text evidence="25">The sequence shown here is derived from an EMBL/GenBank/DDBJ whole genome shotgun (WGS) entry which is preliminary data.</text>
</comment>
<dbReference type="AlphaFoldDB" id="A0A540VK43"/>
<dbReference type="Pfam" id="PF00702">
    <property type="entry name" value="Hydrolase"/>
    <property type="match status" value="1"/>
</dbReference>
<evidence type="ECO:0000256" key="4">
    <source>
        <dbReference type="ARBA" id="ARBA00015102"/>
    </source>
</evidence>
<keyword evidence="16 23" id="KW-1133">Transmembrane helix</keyword>
<feature type="transmembrane region" description="Helical" evidence="23">
    <location>
        <begin position="477"/>
        <end position="499"/>
    </location>
</feature>
<accession>A0A540VK43</accession>
<dbReference type="SFLD" id="SFLDF00027">
    <property type="entry name" value="p-type_atpase"/>
    <property type="match status" value="1"/>
</dbReference>
<evidence type="ECO:0000256" key="5">
    <source>
        <dbReference type="ARBA" id="ARBA00022448"/>
    </source>
</evidence>
<dbReference type="InterPro" id="IPR023298">
    <property type="entry name" value="ATPase_P-typ_TM_dom_sf"/>
</dbReference>
<evidence type="ECO:0000256" key="14">
    <source>
        <dbReference type="ARBA" id="ARBA00022842"/>
    </source>
</evidence>
<dbReference type="EMBL" id="VIGC01000008">
    <property type="protein sequence ID" value="TQE96483.1"/>
    <property type="molecule type" value="Genomic_DNA"/>
</dbReference>
<keyword evidence="6 23" id="KW-1003">Cell membrane</keyword>
<evidence type="ECO:0000259" key="24">
    <source>
        <dbReference type="PROSITE" id="PS50846"/>
    </source>
</evidence>
<feature type="transmembrane region" description="Helical" evidence="23">
    <location>
        <begin position="324"/>
        <end position="343"/>
    </location>
</feature>
<dbReference type="Gene3D" id="2.70.150.10">
    <property type="entry name" value="Calcium-transporting ATPase, cytoplasmic transduction domain A"/>
    <property type="match status" value="1"/>
</dbReference>
<dbReference type="InterPro" id="IPR023214">
    <property type="entry name" value="HAD_sf"/>
</dbReference>
<feature type="transmembrane region" description="Helical" evidence="23">
    <location>
        <begin position="255"/>
        <end position="275"/>
    </location>
</feature>
<feature type="transmembrane region" description="Helical" evidence="23">
    <location>
        <begin position="220"/>
        <end position="243"/>
    </location>
</feature>
<evidence type="ECO:0000256" key="3">
    <source>
        <dbReference type="ARBA" id="ARBA00012517"/>
    </source>
</evidence>
<organism evidence="25 26">
    <name type="scientific">Litorilinea aerophila</name>
    <dbReference type="NCBI Taxonomy" id="1204385"/>
    <lineage>
        <taxon>Bacteria</taxon>
        <taxon>Bacillati</taxon>
        <taxon>Chloroflexota</taxon>
        <taxon>Caldilineae</taxon>
        <taxon>Caldilineales</taxon>
        <taxon>Caldilineaceae</taxon>
        <taxon>Litorilinea</taxon>
    </lineage>
</organism>
<keyword evidence="15" id="KW-1278">Translocase</keyword>
<keyword evidence="9 23" id="KW-0479">Metal-binding</keyword>
<dbReference type="PANTHER" id="PTHR43520">
    <property type="entry name" value="ATP7, ISOFORM B"/>
    <property type="match status" value="1"/>
</dbReference>
<keyword evidence="26" id="KW-1185">Reference proteome</keyword>
<keyword evidence="17" id="KW-0186">Copper</keyword>
<dbReference type="NCBIfam" id="TIGR01494">
    <property type="entry name" value="ATPase_P-type"/>
    <property type="match status" value="1"/>
</dbReference>
<evidence type="ECO:0000256" key="8">
    <source>
        <dbReference type="ARBA" id="ARBA00022692"/>
    </source>
</evidence>
<feature type="domain" description="HMA" evidence="24">
    <location>
        <begin position="58"/>
        <end position="124"/>
    </location>
</feature>
<dbReference type="FunFam" id="3.30.70.100:FF:000005">
    <property type="entry name" value="Copper-exporting P-type ATPase A"/>
    <property type="match status" value="1"/>
</dbReference>
<gene>
    <name evidence="25" type="ORF">FKZ61_07740</name>
</gene>
<dbReference type="PRINTS" id="PR00119">
    <property type="entry name" value="CATATPASE"/>
</dbReference>
<dbReference type="PROSITE" id="PS50846">
    <property type="entry name" value="HMA_2"/>
    <property type="match status" value="2"/>
</dbReference>
<dbReference type="Pfam" id="PF00122">
    <property type="entry name" value="E1-E2_ATPase"/>
    <property type="match status" value="1"/>
</dbReference>
<dbReference type="InterPro" id="IPR023299">
    <property type="entry name" value="ATPase_P-typ_cyto_dom_N"/>
</dbReference>
<dbReference type="GO" id="GO:0005507">
    <property type="term" value="F:copper ion binding"/>
    <property type="evidence" value="ECO:0007669"/>
    <property type="project" value="InterPro"/>
</dbReference>
<reference evidence="25 26" key="1">
    <citation type="submission" date="2019-06" db="EMBL/GenBank/DDBJ databases">
        <title>Genome sequence of Litorilinea aerophila BAA-2444.</title>
        <authorList>
            <person name="Maclea K.S."/>
            <person name="Maurais E.G."/>
            <person name="Iannazzi L.C."/>
        </authorList>
    </citation>
    <scope>NUCLEOTIDE SEQUENCE [LARGE SCALE GENOMIC DNA]</scope>
    <source>
        <strain evidence="25 26">ATCC BAA-2444</strain>
    </source>
</reference>